<reference evidence="9 10" key="1">
    <citation type="submission" date="2018-01" db="EMBL/GenBank/DDBJ databases">
        <title>Novel co-symbiosis in the lucinid bivalve Phacoides pectinatus.</title>
        <authorList>
            <person name="Lim S.J."/>
            <person name="Davis B.G."/>
            <person name="Gill D.E."/>
            <person name="Engel A.S."/>
            <person name="Anderson L.C."/>
            <person name="Campbell B.J."/>
        </authorList>
    </citation>
    <scope>NUCLEOTIDE SEQUENCE [LARGE SCALE GENOMIC DNA]</scope>
    <source>
        <strain evidence="9">N3_P5</strain>
    </source>
</reference>
<comment type="subcellular location">
    <subcellularLocation>
        <location evidence="5">Periplasm</location>
    </subcellularLocation>
</comment>
<keyword evidence="5" id="KW-0574">Periplasm</keyword>
<keyword evidence="3 5" id="KW-1015">Disulfide bond</keyword>
<dbReference type="Proteomes" id="UP000250928">
    <property type="component" value="Unassembled WGS sequence"/>
</dbReference>
<dbReference type="InterPro" id="IPR023205">
    <property type="entry name" value="DsbA/DsbL"/>
</dbReference>
<dbReference type="CDD" id="cd03019">
    <property type="entry name" value="DsbA_DsbA"/>
    <property type="match status" value="1"/>
</dbReference>
<evidence type="ECO:0000256" key="2">
    <source>
        <dbReference type="ARBA" id="ARBA00022729"/>
    </source>
</evidence>
<evidence type="ECO:0000256" key="4">
    <source>
        <dbReference type="ARBA" id="ARBA00023284"/>
    </source>
</evidence>
<dbReference type="InterPro" id="IPR017937">
    <property type="entry name" value="Thioredoxin_CS"/>
</dbReference>
<protein>
    <recommendedName>
        <fullName evidence="5">Thiol:disulfide interchange protein</fullName>
    </recommendedName>
</protein>
<keyword evidence="2 7" id="KW-0732">Signal</keyword>
<feature type="chain" id="PRO_5027068187" description="Thiol:disulfide interchange protein" evidence="7">
    <location>
        <begin position="21"/>
        <end position="209"/>
    </location>
</feature>
<evidence type="ECO:0000256" key="1">
    <source>
        <dbReference type="ARBA" id="ARBA00005791"/>
    </source>
</evidence>
<dbReference type="GO" id="GO:0016491">
    <property type="term" value="F:oxidoreductase activity"/>
    <property type="evidence" value="ECO:0007669"/>
    <property type="project" value="InterPro"/>
</dbReference>
<sequence length="209" mass="24058">MNRRVFAVVPLLLVSLFAFAAQAAPKFEEELHYFEVIPPQPGGEAGRVKVLEFFMYGCPHCFDLEPHVNAWKQRKPENVDVVLVPAMFQRPDIVMHAETFYALKLMGESERMHERIFEAIHVQNRNLRTQMAMEKLLEEHGVDIEAYRKAMKSFAVKTQANRAALLAKRFDIRGVPAIVVDGKYRTGGLHGDVMMEVTDYLIERVQQER</sequence>
<comment type="similarity">
    <text evidence="1">Belongs to the thioredoxin family. DsbA subfamily.</text>
</comment>
<dbReference type="PIRSF" id="PIRSF001488">
    <property type="entry name" value="Tdi_protein"/>
    <property type="match status" value="1"/>
</dbReference>
<evidence type="ECO:0000256" key="5">
    <source>
        <dbReference type="PIRNR" id="PIRNR001488"/>
    </source>
</evidence>
<accession>A0A6N4DPS3</accession>
<dbReference type="Gene3D" id="3.40.30.10">
    <property type="entry name" value="Glutaredoxin"/>
    <property type="match status" value="1"/>
</dbReference>
<evidence type="ECO:0000256" key="6">
    <source>
        <dbReference type="PIRSR" id="PIRSR001488-1"/>
    </source>
</evidence>
<dbReference type="Pfam" id="PF01323">
    <property type="entry name" value="DSBA"/>
    <property type="match status" value="1"/>
</dbReference>
<evidence type="ECO:0000256" key="3">
    <source>
        <dbReference type="ARBA" id="ARBA00023157"/>
    </source>
</evidence>
<dbReference type="InterPro" id="IPR036249">
    <property type="entry name" value="Thioredoxin-like_sf"/>
</dbReference>
<dbReference type="GO" id="GO:0042597">
    <property type="term" value="C:periplasmic space"/>
    <property type="evidence" value="ECO:0007669"/>
    <property type="project" value="UniProtKB-SubCell"/>
</dbReference>
<proteinExistence type="inferred from homology"/>
<evidence type="ECO:0000259" key="8">
    <source>
        <dbReference type="Pfam" id="PF01323"/>
    </source>
</evidence>
<feature type="domain" description="DSBA-like thioredoxin" evidence="8">
    <location>
        <begin position="50"/>
        <end position="196"/>
    </location>
</feature>
<dbReference type="EMBL" id="PQCO01000225">
    <property type="protein sequence ID" value="PUE00331.1"/>
    <property type="molecule type" value="Genomic_DNA"/>
</dbReference>
<dbReference type="PROSITE" id="PS00194">
    <property type="entry name" value="THIOREDOXIN_1"/>
    <property type="match status" value="1"/>
</dbReference>
<dbReference type="SUPFAM" id="SSF52833">
    <property type="entry name" value="Thioredoxin-like"/>
    <property type="match status" value="1"/>
</dbReference>
<dbReference type="PANTHER" id="PTHR35891:SF2">
    <property type="entry name" value="THIOL:DISULFIDE INTERCHANGE PROTEIN DSBA"/>
    <property type="match status" value="1"/>
</dbReference>
<evidence type="ECO:0000256" key="7">
    <source>
        <dbReference type="SAM" id="SignalP"/>
    </source>
</evidence>
<dbReference type="InterPro" id="IPR001853">
    <property type="entry name" value="DSBA-like_thioredoxin_dom"/>
</dbReference>
<keyword evidence="4" id="KW-0676">Redox-active center</keyword>
<name>A0A6N4DPS3_9GAMM</name>
<feature type="disulfide bond" description="Redox-active" evidence="6">
    <location>
        <begin position="58"/>
        <end position="61"/>
    </location>
</feature>
<dbReference type="PANTHER" id="PTHR35891">
    <property type="entry name" value="THIOL:DISULFIDE INTERCHANGE PROTEIN DSBA"/>
    <property type="match status" value="1"/>
</dbReference>
<feature type="signal peptide" evidence="7">
    <location>
        <begin position="1"/>
        <end position="20"/>
    </location>
</feature>
<dbReference type="InterPro" id="IPR050824">
    <property type="entry name" value="Thiol_disulfide_DsbA"/>
</dbReference>
<comment type="caution">
    <text evidence="9">The sequence shown here is derived from an EMBL/GenBank/DDBJ whole genome shotgun (WGS) entry which is preliminary data.</text>
</comment>
<evidence type="ECO:0000313" key="10">
    <source>
        <dbReference type="Proteomes" id="UP000250928"/>
    </source>
</evidence>
<gene>
    <name evidence="9" type="ORF">C3L24_09350</name>
</gene>
<dbReference type="AlphaFoldDB" id="A0A6N4DPS3"/>
<organism evidence="9 10">
    <name type="scientific">Candidatus Sedimenticola endophacoides</name>
    <dbReference type="NCBI Taxonomy" id="2548426"/>
    <lineage>
        <taxon>Bacteria</taxon>
        <taxon>Pseudomonadati</taxon>
        <taxon>Pseudomonadota</taxon>
        <taxon>Gammaproteobacteria</taxon>
        <taxon>Chromatiales</taxon>
        <taxon>Sedimenticolaceae</taxon>
        <taxon>Sedimenticola</taxon>
    </lineage>
</organism>
<evidence type="ECO:0000313" key="9">
    <source>
        <dbReference type="EMBL" id="PUE00331.1"/>
    </source>
</evidence>